<organism evidence="4 5">
    <name type="scientific">Saprolegnia parasitica (strain CBS 223.65)</name>
    <dbReference type="NCBI Taxonomy" id="695850"/>
    <lineage>
        <taxon>Eukaryota</taxon>
        <taxon>Sar</taxon>
        <taxon>Stramenopiles</taxon>
        <taxon>Oomycota</taxon>
        <taxon>Saprolegniomycetes</taxon>
        <taxon>Saprolegniales</taxon>
        <taxon>Saprolegniaceae</taxon>
        <taxon>Saprolegnia</taxon>
    </lineage>
</organism>
<dbReference type="GeneID" id="24134860"/>
<protein>
    <submittedName>
        <fullName evidence="4">Uncharacterized protein</fullName>
    </submittedName>
</protein>
<dbReference type="InterPro" id="IPR002110">
    <property type="entry name" value="Ankyrin_rpt"/>
</dbReference>
<evidence type="ECO:0000313" key="4">
    <source>
        <dbReference type="EMBL" id="KDO21165.1"/>
    </source>
</evidence>
<keyword evidence="5" id="KW-1185">Reference proteome</keyword>
<dbReference type="AlphaFoldDB" id="A0A067BWI1"/>
<dbReference type="PROSITE" id="PS50297">
    <property type="entry name" value="ANK_REP_REGION"/>
    <property type="match status" value="1"/>
</dbReference>
<proteinExistence type="predicted"/>
<keyword evidence="1" id="KW-0677">Repeat</keyword>
<dbReference type="STRING" id="695850.A0A067BWI1"/>
<dbReference type="Proteomes" id="UP000030745">
    <property type="component" value="Unassembled WGS sequence"/>
</dbReference>
<dbReference type="PROSITE" id="PS50088">
    <property type="entry name" value="ANK_REPEAT"/>
    <property type="match status" value="1"/>
</dbReference>
<dbReference type="EMBL" id="KK583294">
    <property type="protein sequence ID" value="KDO21165.1"/>
    <property type="molecule type" value="Genomic_DNA"/>
</dbReference>
<dbReference type="KEGG" id="spar:SPRG_12946"/>
<dbReference type="Gene3D" id="1.25.40.20">
    <property type="entry name" value="Ankyrin repeat-containing domain"/>
    <property type="match status" value="1"/>
</dbReference>
<keyword evidence="2 3" id="KW-0040">ANK repeat</keyword>
<evidence type="ECO:0000313" key="5">
    <source>
        <dbReference type="Proteomes" id="UP000030745"/>
    </source>
</evidence>
<dbReference type="VEuPathDB" id="FungiDB:SPRG_12946"/>
<feature type="repeat" description="ANK" evidence="3">
    <location>
        <begin position="151"/>
        <end position="183"/>
    </location>
</feature>
<dbReference type="PANTHER" id="PTHR24198">
    <property type="entry name" value="ANKYRIN REPEAT AND PROTEIN KINASE DOMAIN-CONTAINING PROTEIN"/>
    <property type="match status" value="1"/>
</dbReference>
<reference evidence="4 5" key="1">
    <citation type="journal article" date="2013" name="PLoS Genet.">
        <title>Distinctive expansion of potential virulence genes in the genome of the oomycete fish pathogen Saprolegnia parasitica.</title>
        <authorList>
            <person name="Jiang R.H."/>
            <person name="de Bruijn I."/>
            <person name="Haas B.J."/>
            <person name="Belmonte R."/>
            <person name="Lobach L."/>
            <person name="Christie J."/>
            <person name="van den Ackerveken G."/>
            <person name="Bottin A."/>
            <person name="Bulone V."/>
            <person name="Diaz-Moreno S.M."/>
            <person name="Dumas B."/>
            <person name="Fan L."/>
            <person name="Gaulin E."/>
            <person name="Govers F."/>
            <person name="Grenville-Briggs L.J."/>
            <person name="Horner N.R."/>
            <person name="Levin J.Z."/>
            <person name="Mammella M."/>
            <person name="Meijer H.J."/>
            <person name="Morris P."/>
            <person name="Nusbaum C."/>
            <person name="Oome S."/>
            <person name="Phillips A.J."/>
            <person name="van Rooyen D."/>
            <person name="Rzeszutek E."/>
            <person name="Saraiva M."/>
            <person name="Secombes C.J."/>
            <person name="Seidl M.F."/>
            <person name="Snel B."/>
            <person name="Stassen J.H."/>
            <person name="Sykes S."/>
            <person name="Tripathy S."/>
            <person name="van den Berg H."/>
            <person name="Vega-Arreguin J.C."/>
            <person name="Wawra S."/>
            <person name="Young S.K."/>
            <person name="Zeng Q."/>
            <person name="Dieguez-Uribeondo J."/>
            <person name="Russ C."/>
            <person name="Tyler B.M."/>
            <person name="van West P."/>
        </authorList>
    </citation>
    <scope>NUCLEOTIDE SEQUENCE [LARGE SCALE GENOMIC DNA]</scope>
    <source>
        <strain evidence="4 5">CBS 223.65</strain>
    </source>
</reference>
<dbReference type="PANTHER" id="PTHR24198:SF165">
    <property type="entry name" value="ANKYRIN REPEAT-CONTAINING PROTEIN-RELATED"/>
    <property type="match status" value="1"/>
</dbReference>
<dbReference type="OrthoDB" id="194358at2759"/>
<name>A0A067BWI1_SAPPC</name>
<evidence type="ECO:0000256" key="3">
    <source>
        <dbReference type="PROSITE-ProRule" id="PRU00023"/>
    </source>
</evidence>
<evidence type="ECO:0000256" key="2">
    <source>
        <dbReference type="ARBA" id="ARBA00023043"/>
    </source>
</evidence>
<dbReference type="SMART" id="SM00248">
    <property type="entry name" value="ANK"/>
    <property type="match status" value="2"/>
</dbReference>
<accession>A0A067BWI1</accession>
<evidence type="ECO:0000256" key="1">
    <source>
        <dbReference type="ARBA" id="ARBA00022737"/>
    </source>
</evidence>
<dbReference type="OMA" id="WHYAALL"/>
<sequence length="543" mass="59344">MGAEQLIDACQARLAHPPTRTHDALELYASQLEQQLHDLLAARDAEEAICRASTECTFAKNTAGRVLTALFDHATGGKVDGLKAWWETGSIQTRSGPAHWRLDPKSLRDKRGFTLLHATVDRSLAKENAKVATVGFLVDTIGVDVNAVDLFGRTSLHYAALAGYADVVDALLQRQCNPQLRDKAGLTALGMLQLTTLSANFDVIVQRLLLHAEKPRFGDEPTTDDALASAIAALDRVLPFVADRAALAERLDVWRQSLDLPLVRWHDVMVSLLCLDEDGMFLPSAYRSPAFLMTWRNQVHLFGGASTAWATYCRSMVDRCKAATQAAPAPERETWHYAALLTAAAAKLEPIAVEKGSVVATVRVPGARYLAYKRLLLGAMVYAVVDADATSLTLDRPFEGPSTERCPVYAAAEDDLPPYVQVLTLHERPPGNPFETDSVEEDLVQMHQRMAPDSSYELRLRVGPTASRAQAKALVAEWRRVSRQHFTDRTCASTAKVCAVACPQVQGERLCFESLAAVGRDLAQATFGRATFAKAMPVRASLA</sequence>
<dbReference type="RefSeq" id="XP_012208162.1">
    <property type="nucleotide sequence ID" value="XM_012352772.1"/>
</dbReference>
<dbReference type="SUPFAM" id="SSF48403">
    <property type="entry name" value="Ankyrin repeat"/>
    <property type="match status" value="1"/>
</dbReference>
<gene>
    <name evidence="4" type="ORF">SPRG_12946</name>
</gene>
<dbReference type="Pfam" id="PF13857">
    <property type="entry name" value="Ank_5"/>
    <property type="match status" value="1"/>
</dbReference>
<dbReference type="InterPro" id="IPR036770">
    <property type="entry name" value="Ankyrin_rpt-contain_sf"/>
</dbReference>